<feature type="region of interest" description="Disordered" evidence="1">
    <location>
        <begin position="1"/>
        <end position="64"/>
    </location>
</feature>
<accession>A0A0K1LLC7</accession>
<feature type="compositionally biased region" description="Basic and acidic residues" evidence="1">
    <location>
        <begin position="1"/>
        <end position="48"/>
    </location>
</feature>
<evidence type="ECO:0000313" key="3">
    <source>
        <dbReference type="Proteomes" id="UP000229633"/>
    </source>
</evidence>
<dbReference type="EMBL" id="KR935217">
    <property type="protein sequence ID" value="AKU43317.1"/>
    <property type="molecule type" value="Genomic_DNA"/>
</dbReference>
<gene>
    <name evidence="2" type="ORF">RCCRONUS_28</name>
</gene>
<dbReference type="Proteomes" id="UP000229633">
    <property type="component" value="Segment"/>
</dbReference>
<evidence type="ECO:0000313" key="2">
    <source>
        <dbReference type="EMBL" id="AKU43317.1"/>
    </source>
</evidence>
<evidence type="ECO:0000256" key="1">
    <source>
        <dbReference type="SAM" id="MobiDB-lite"/>
    </source>
</evidence>
<proteinExistence type="predicted"/>
<protein>
    <submittedName>
        <fullName evidence="2">Uncharacterized protein</fullName>
    </submittedName>
</protein>
<sequence>MMDWNKAFEEQAAKARATDTPEQRRRIAEKSAAEFERGVRLGWHDKDGNPIPQPDDSDDEGADE</sequence>
<name>A0A0K1LLC7_9CAUD</name>
<reference evidence="2 3" key="1">
    <citation type="journal article" date="2016" name="Genome Announc.">
        <title>Complete Genome Sequences of Five Bacteriophages That Infect Rhodobacter capsulatus.</title>
        <authorList>
            <person name="Bollivar D.W."/>
            <person name="Bernardoni B."/>
            <person name="Bockman M.R."/>
            <person name="Miller B.M."/>
            <person name="Russell D.A."/>
            <person name="Delesalle V.A."/>
            <person name="Krukonis G.P."/>
            <person name="Hatfull G.F."/>
            <person name="Cross M.R."/>
            <person name="Szewczyk M.M."/>
            <person name="Eppurath A."/>
        </authorList>
    </citation>
    <scope>NUCLEOTIDE SEQUENCE [LARGE SCALE GENOMIC DNA]</scope>
</reference>
<keyword evidence="3" id="KW-1185">Reference proteome</keyword>
<feature type="compositionally biased region" description="Acidic residues" evidence="1">
    <location>
        <begin position="55"/>
        <end position="64"/>
    </location>
</feature>
<organism evidence="2 3">
    <name type="scientific">Rhodobacter phage RcCronus</name>
    <dbReference type="NCBI Taxonomy" id="1662333"/>
    <lineage>
        <taxon>Viruses</taxon>
        <taxon>Duplodnaviria</taxon>
        <taxon>Heunggongvirae</taxon>
        <taxon>Uroviricota</taxon>
        <taxon>Caudoviricetes</taxon>
        <taxon>Cronusvirus</taxon>
        <taxon>Cronusvirus cronus</taxon>
    </lineage>
</organism>